<dbReference type="SUPFAM" id="SSF81606">
    <property type="entry name" value="PP2C-like"/>
    <property type="match status" value="1"/>
</dbReference>
<dbReference type="SUPFAM" id="SSF52172">
    <property type="entry name" value="CheY-like"/>
    <property type="match status" value="1"/>
</dbReference>
<dbReference type="PANTHER" id="PTHR43156">
    <property type="entry name" value="STAGE II SPORULATION PROTEIN E-RELATED"/>
    <property type="match status" value="1"/>
</dbReference>
<organism evidence="4 5">
    <name type="scientific">Roseovarius phycicola</name>
    <dbReference type="NCBI Taxonomy" id="3080976"/>
    <lineage>
        <taxon>Bacteria</taxon>
        <taxon>Pseudomonadati</taxon>
        <taxon>Pseudomonadota</taxon>
        <taxon>Alphaproteobacteria</taxon>
        <taxon>Rhodobacterales</taxon>
        <taxon>Roseobacteraceae</taxon>
        <taxon>Roseovarius</taxon>
    </lineage>
</organism>
<evidence type="ECO:0000313" key="4">
    <source>
        <dbReference type="EMBL" id="WWR46745.1"/>
    </source>
</evidence>
<dbReference type="Pfam" id="PF00072">
    <property type="entry name" value="Response_reg"/>
    <property type="match status" value="1"/>
</dbReference>
<evidence type="ECO:0000256" key="1">
    <source>
        <dbReference type="ARBA" id="ARBA00022801"/>
    </source>
</evidence>
<dbReference type="InterPro" id="IPR036457">
    <property type="entry name" value="PPM-type-like_dom_sf"/>
</dbReference>
<dbReference type="EMBL" id="CP146069">
    <property type="protein sequence ID" value="WWR46745.1"/>
    <property type="molecule type" value="Genomic_DNA"/>
</dbReference>
<evidence type="ECO:0000313" key="5">
    <source>
        <dbReference type="Proteomes" id="UP001364156"/>
    </source>
</evidence>
<protein>
    <submittedName>
        <fullName evidence="4">SpoIIE family protein phosphatase</fullName>
    </submittedName>
</protein>
<dbReference type="PANTHER" id="PTHR43156:SF2">
    <property type="entry name" value="STAGE II SPORULATION PROTEIN E"/>
    <property type="match status" value="1"/>
</dbReference>
<dbReference type="InterPro" id="IPR001789">
    <property type="entry name" value="Sig_transdc_resp-reg_receiver"/>
</dbReference>
<dbReference type="Gene3D" id="3.60.40.10">
    <property type="entry name" value="PPM-type phosphatase domain"/>
    <property type="match status" value="1"/>
</dbReference>
<sequence>MQKTAQSKRDAEHNLAIKTVLIVDDSRLQRRIVSALLSKLGLDVLEADSGSQALDICNRSNPDLIVSDWMMPEMNGLTFCRKFREIPGESYGYFILLTSKSEKDDIALGLDAGADDFLTKPVNAAELRARVLAGDRIVAMQKELSEKNRLVQSTLCELQKLYDSLDSDLLEAKKLQQSLVSERHKDLGNAQVSLLLQSSGHVGGDLVGYFPINDDQIGLYAIDVSGHGISSALMTARLAGYLSATSLDQNVSLVSNGDGSYSPRPPAETVADLNRMFLGEIETEHYFTLLLAHVDLCDGVVTMTQAGHPFPSVQRADGTVELVGTGGLPIGLVDCATYEQFRVKLDPGERLFIHSDGIDECASPEGVLLGHEGVEKNLTILKDIHGTALLEAFVWNLSSYAKKEEFDDDVSAIVLEFKETAKLV</sequence>
<proteinExistence type="predicted"/>
<dbReference type="Pfam" id="PF07228">
    <property type="entry name" value="SpoIIE"/>
    <property type="match status" value="1"/>
</dbReference>
<dbReference type="InterPro" id="IPR001932">
    <property type="entry name" value="PPM-type_phosphatase-like_dom"/>
</dbReference>
<accession>A0ABZ2HFE7</accession>
<evidence type="ECO:0000256" key="2">
    <source>
        <dbReference type="PROSITE-ProRule" id="PRU00169"/>
    </source>
</evidence>
<keyword evidence="2" id="KW-0597">Phosphoprotein</keyword>
<dbReference type="SMART" id="SM00331">
    <property type="entry name" value="PP2C_SIG"/>
    <property type="match status" value="1"/>
</dbReference>
<keyword evidence="1" id="KW-0378">Hydrolase</keyword>
<name>A0ABZ2HFE7_9RHOB</name>
<evidence type="ECO:0000259" key="3">
    <source>
        <dbReference type="PROSITE" id="PS50110"/>
    </source>
</evidence>
<feature type="domain" description="Response regulatory" evidence="3">
    <location>
        <begin position="19"/>
        <end position="135"/>
    </location>
</feature>
<dbReference type="Proteomes" id="UP001364156">
    <property type="component" value="Chromosome"/>
</dbReference>
<dbReference type="InterPro" id="IPR011006">
    <property type="entry name" value="CheY-like_superfamily"/>
</dbReference>
<dbReference type="PROSITE" id="PS50110">
    <property type="entry name" value="RESPONSE_REGULATORY"/>
    <property type="match status" value="1"/>
</dbReference>
<keyword evidence="5" id="KW-1185">Reference proteome</keyword>
<reference evidence="4 5" key="1">
    <citation type="submission" date="2023-10" db="EMBL/GenBank/DDBJ databases">
        <title>Roseovarius strain S88 nov., isolated from a marine algae.</title>
        <authorList>
            <person name="Lee M.W."/>
            <person name="Lee J.K."/>
            <person name="Kim J.M."/>
            <person name="Choi D.G."/>
            <person name="Baek J.H."/>
            <person name="Bayburt H."/>
            <person name="Jung J.J."/>
            <person name="Han D.M."/>
            <person name="Jeon C.O."/>
        </authorList>
    </citation>
    <scope>NUCLEOTIDE SEQUENCE [LARGE SCALE GENOMIC DNA]</scope>
    <source>
        <strain evidence="4 5">S88</strain>
    </source>
</reference>
<feature type="modified residue" description="4-aspartylphosphate" evidence="2">
    <location>
        <position position="68"/>
    </location>
</feature>
<dbReference type="SMART" id="SM00448">
    <property type="entry name" value="REC"/>
    <property type="match status" value="1"/>
</dbReference>
<dbReference type="InterPro" id="IPR052016">
    <property type="entry name" value="Bact_Sigma-Reg"/>
</dbReference>
<gene>
    <name evidence="4" type="ORF">RZ517_00750</name>
</gene>
<dbReference type="Gene3D" id="3.40.50.2300">
    <property type="match status" value="1"/>
</dbReference>
<dbReference type="CDD" id="cd17574">
    <property type="entry name" value="REC_OmpR"/>
    <property type="match status" value="1"/>
</dbReference>